<gene>
    <name evidence="1" type="ORF">CTEST_00495</name>
</gene>
<protein>
    <submittedName>
        <fullName evidence="1">Putative DUF2283 family protein</fullName>
    </submittedName>
</protein>
<keyword evidence="2" id="KW-1185">Reference proteome</keyword>
<dbReference type="KEGG" id="cted:CTEST_00495"/>
<dbReference type="Pfam" id="PF10049">
    <property type="entry name" value="DUF2283"/>
    <property type="match status" value="1"/>
</dbReference>
<proteinExistence type="predicted"/>
<dbReference type="STRING" id="136857.CTEST_00495"/>
<dbReference type="PATRIC" id="fig|136857.5.peg.98"/>
<dbReference type="RefSeq" id="WP_047252065.1">
    <property type="nucleotide sequence ID" value="NZ_CP011545.1"/>
</dbReference>
<dbReference type="OrthoDB" id="4422762at2"/>
<dbReference type="InterPro" id="IPR019270">
    <property type="entry name" value="DUF2283"/>
</dbReference>
<name>A0A0G3H2D2_9CORY</name>
<organism evidence="1 2">
    <name type="scientific">Corynebacterium testudinoris</name>
    <dbReference type="NCBI Taxonomy" id="136857"/>
    <lineage>
        <taxon>Bacteria</taxon>
        <taxon>Bacillati</taxon>
        <taxon>Actinomycetota</taxon>
        <taxon>Actinomycetes</taxon>
        <taxon>Mycobacteriales</taxon>
        <taxon>Corynebacteriaceae</taxon>
        <taxon>Corynebacterium</taxon>
    </lineage>
</organism>
<evidence type="ECO:0000313" key="1">
    <source>
        <dbReference type="EMBL" id="AKK07569.1"/>
    </source>
</evidence>
<dbReference type="Proteomes" id="UP000035540">
    <property type="component" value="Chromosome"/>
</dbReference>
<dbReference type="EMBL" id="CP011545">
    <property type="protein sequence ID" value="AKK07569.1"/>
    <property type="molecule type" value="Genomic_DNA"/>
</dbReference>
<reference evidence="1 2" key="1">
    <citation type="journal article" date="2015" name="Genome Announc.">
        <title>Complete Genome Sequence of the Type Strain Corynebacterium testudinoris DSM 44614, Recovered from Necrotic Lesions in the Mouth of a Tortoise.</title>
        <authorList>
            <person name="Ruckert C."/>
            <person name="Kriete M."/>
            <person name="Jaenicke S."/>
            <person name="Winkler A."/>
            <person name="Tauch A."/>
        </authorList>
    </citation>
    <scope>NUCLEOTIDE SEQUENCE [LARGE SCALE GENOMIC DNA]</scope>
    <source>
        <strain evidence="1 2">DSM 44614</strain>
    </source>
</reference>
<dbReference type="AlphaFoldDB" id="A0A0G3H2D2"/>
<sequence length="108" mass="11723">MTQMSITIDQSVNAVYIALSDAEVARTVQVNSACLVDLDEFDCLVGVELLNPRGALLSEIQTHVHVRSEDIAPLEQALKMVPAYSMASGSLTSRSQVRVRQNTEFSAA</sequence>
<reference evidence="2" key="2">
    <citation type="submission" date="2015-05" db="EMBL/GenBank/DDBJ databases">
        <title>Complete genome sequence of Corynebacterium testudinoris DSM 44614, recovered from necrotic lesions in the mouth of a tortoise.</title>
        <authorList>
            <person name="Ruckert C."/>
            <person name="Albersmeier A."/>
            <person name="Winkler A."/>
            <person name="Tauch A."/>
        </authorList>
    </citation>
    <scope>NUCLEOTIDE SEQUENCE [LARGE SCALE GENOMIC DNA]</scope>
    <source>
        <strain evidence="2">DSM 44614</strain>
    </source>
</reference>
<accession>A0A0G3H2D2</accession>
<evidence type="ECO:0000313" key="2">
    <source>
        <dbReference type="Proteomes" id="UP000035540"/>
    </source>
</evidence>